<reference evidence="1" key="1">
    <citation type="submission" date="2023-10" db="EMBL/GenBank/DDBJ databases">
        <authorList>
            <person name="Chen Y."/>
            <person name="Shah S."/>
            <person name="Dougan E. K."/>
            <person name="Thang M."/>
            <person name="Chan C."/>
        </authorList>
    </citation>
    <scope>NUCLEOTIDE SEQUENCE [LARGE SCALE GENOMIC DNA]</scope>
</reference>
<feature type="non-terminal residue" evidence="1">
    <location>
        <position position="131"/>
    </location>
</feature>
<gene>
    <name evidence="1" type="ORF">PCOR1329_LOCUS29944</name>
</gene>
<keyword evidence="2" id="KW-1185">Reference proteome</keyword>
<dbReference type="EMBL" id="CAUYUJ010011384">
    <property type="protein sequence ID" value="CAK0831667.1"/>
    <property type="molecule type" value="Genomic_DNA"/>
</dbReference>
<sequence length="131" mass="13944">MQGNKDTKLKAVLEAHVRKSAAPAPSEVPAEVLKRPAGAWKGACRKHESAGADVVKLQGGQWVLAVVNGHAQAQGLVTNAAARPRCATVHRQLAVSFYARPSMGFDSINPAMFQRLGALLEPIELIVNATR</sequence>
<comment type="caution">
    <text evidence="1">The sequence shown here is derived from an EMBL/GenBank/DDBJ whole genome shotgun (WGS) entry which is preliminary data.</text>
</comment>
<evidence type="ECO:0000313" key="1">
    <source>
        <dbReference type="EMBL" id="CAK0831667.1"/>
    </source>
</evidence>
<dbReference type="Proteomes" id="UP001189429">
    <property type="component" value="Unassembled WGS sequence"/>
</dbReference>
<protein>
    <submittedName>
        <fullName evidence="1">Uncharacterized protein</fullName>
    </submittedName>
</protein>
<organism evidence="1 2">
    <name type="scientific">Prorocentrum cordatum</name>
    <dbReference type="NCBI Taxonomy" id="2364126"/>
    <lineage>
        <taxon>Eukaryota</taxon>
        <taxon>Sar</taxon>
        <taxon>Alveolata</taxon>
        <taxon>Dinophyceae</taxon>
        <taxon>Prorocentrales</taxon>
        <taxon>Prorocentraceae</taxon>
        <taxon>Prorocentrum</taxon>
    </lineage>
</organism>
<proteinExistence type="predicted"/>
<accession>A0ABN9SIV7</accession>
<name>A0ABN9SIV7_9DINO</name>
<evidence type="ECO:0000313" key="2">
    <source>
        <dbReference type="Proteomes" id="UP001189429"/>
    </source>
</evidence>